<keyword evidence="3" id="KW-1185">Reference proteome</keyword>
<feature type="transmembrane region" description="Helical" evidence="1">
    <location>
        <begin position="39"/>
        <end position="61"/>
    </location>
</feature>
<gene>
    <name evidence="2" type="ORF">QBC34DRAFT_389666</name>
</gene>
<feature type="transmembrane region" description="Helical" evidence="1">
    <location>
        <begin position="81"/>
        <end position="106"/>
    </location>
</feature>
<keyword evidence="1" id="KW-0812">Transmembrane</keyword>
<accession>A0AAV9H5G2</accession>
<keyword evidence="1" id="KW-0472">Membrane</keyword>
<evidence type="ECO:0000256" key="1">
    <source>
        <dbReference type="SAM" id="Phobius"/>
    </source>
</evidence>
<dbReference type="Proteomes" id="UP001321760">
    <property type="component" value="Unassembled WGS sequence"/>
</dbReference>
<reference evidence="2" key="2">
    <citation type="submission" date="2023-05" db="EMBL/GenBank/DDBJ databases">
        <authorList>
            <consortium name="Lawrence Berkeley National Laboratory"/>
            <person name="Steindorff A."/>
            <person name="Hensen N."/>
            <person name="Bonometti L."/>
            <person name="Westerberg I."/>
            <person name="Brannstrom I.O."/>
            <person name="Guillou S."/>
            <person name="Cros-Aarteil S."/>
            <person name="Calhoun S."/>
            <person name="Haridas S."/>
            <person name="Kuo A."/>
            <person name="Mondo S."/>
            <person name="Pangilinan J."/>
            <person name="Riley R."/>
            <person name="Labutti K."/>
            <person name="Andreopoulos B."/>
            <person name="Lipzen A."/>
            <person name="Chen C."/>
            <person name="Yanf M."/>
            <person name="Daum C."/>
            <person name="Ng V."/>
            <person name="Clum A."/>
            <person name="Ohm R."/>
            <person name="Martin F."/>
            <person name="Silar P."/>
            <person name="Natvig D."/>
            <person name="Lalanne C."/>
            <person name="Gautier V."/>
            <person name="Ament-Velasquez S.L."/>
            <person name="Kruys A."/>
            <person name="Hutchinson M.I."/>
            <person name="Powell A.J."/>
            <person name="Barry K."/>
            <person name="Miller A.N."/>
            <person name="Grigoriev I.V."/>
            <person name="Debuchy R."/>
            <person name="Gladieux P."/>
            <person name="Thoren M.H."/>
            <person name="Johannesson H."/>
        </authorList>
    </citation>
    <scope>NUCLEOTIDE SEQUENCE</scope>
    <source>
        <strain evidence="2">PSN243</strain>
    </source>
</reference>
<keyword evidence="1" id="KW-1133">Transmembrane helix</keyword>
<reference evidence="2" key="1">
    <citation type="journal article" date="2023" name="Mol. Phylogenet. Evol.">
        <title>Genome-scale phylogeny and comparative genomics of the fungal order Sordariales.</title>
        <authorList>
            <person name="Hensen N."/>
            <person name="Bonometti L."/>
            <person name="Westerberg I."/>
            <person name="Brannstrom I.O."/>
            <person name="Guillou S."/>
            <person name="Cros-Aarteil S."/>
            <person name="Calhoun S."/>
            <person name="Haridas S."/>
            <person name="Kuo A."/>
            <person name="Mondo S."/>
            <person name="Pangilinan J."/>
            <person name="Riley R."/>
            <person name="LaButti K."/>
            <person name="Andreopoulos B."/>
            <person name="Lipzen A."/>
            <person name="Chen C."/>
            <person name="Yan M."/>
            <person name="Daum C."/>
            <person name="Ng V."/>
            <person name="Clum A."/>
            <person name="Steindorff A."/>
            <person name="Ohm R.A."/>
            <person name="Martin F."/>
            <person name="Silar P."/>
            <person name="Natvig D.O."/>
            <person name="Lalanne C."/>
            <person name="Gautier V."/>
            <person name="Ament-Velasquez S.L."/>
            <person name="Kruys A."/>
            <person name="Hutchinson M.I."/>
            <person name="Powell A.J."/>
            <person name="Barry K."/>
            <person name="Miller A.N."/>
            <person name="Grigoriev I.V."/>
            <person name="Debuchy R."/>
            <person name="Gladieux P."/>
            <person name="Hiltunen Thoren M."/>
            <person name="Johannesson H."/>
        </authorList>
    </citation>
    <scope>NUCLEOTIDE SEQUENCE</scope>
    <source>
        <strain evidence="2">PSN243</strain>
    </source>
</reference>
<name>A0AAV9H5G2_9PEZI</name>
<protein>
    <recommendedName>
        <fullName evidence="4">MARVEL domain-containing protein</fullName>
    </recommendedName>
</protein>
<evidence type="ECO:0000313" key="2">
    <source>
        <dbReference type="EMBL" id="KAK4455265.1"/>
    </source>
</evidence>
<evidence type="ECO:0000313" key="3">
    <source>
        <dbReference type="Proteomes" id="UP001321760"/>
    </source>
</evidence>
<organism evidence="2 3">
    <name type="scientific">Podospora aff. communis PSN243</name>
    <dbReference type="NCBI Taxonomy" id="3040156"/>
    <lineage>
        <taxon>Eukaryota</taxon>
        <taxon>Fungi</taxon>
        <taxon>Dikarya</taxon>
        <taxon>Ascomycota</taxon>
        <taxon>Pezizomycotina</taxon>
        <taxon>Sordariomycetes</taxon>
        <taxon>Sordariomycetidae</taxon>
        <taxon>Sordariales</taxon>
        <taxon>Podosporaceae</taxon>
        <taxon>Podospora</taxon>
    </lineage>
</organism>
<sequence length="133" mass="14796">MAAWLDPILWAGITSFLYSTSDLVTTIWCHNRSHHMTRIIYDGLLAAGFAISTGFFADRAWPYIKMDPKGLQRQGNPDGDTIGALGIVIFMASLVQIVIYIGYSIGGVRDTLRIRRQGQQGAPLVEERREVTP</sequence>
<proteinExistence type="predicted"/>
<dbReference type="AlphaFoldDB" id="A0AAV9H5G2"/>
<comment type="caution">
    <text evidence="2">The sequence shown here is derived from an EMBL/GenBank/DDBJ whole genome shotgun (WGS) entry which is preliminary data.</text>
</comment>
<dbReference type="EMBL" id="MU865914">
    <property type="protein sequence ID" value="KAK4455265.1"/>
    <property type="molecule type" value="Genomic_DNA"/>
</dbReference>
<evidence type="ECO:0008006" key="4">
    <source>
        <dbReference type="Google" id="ProtNLM"/>
    </source>
</evidence>